<evidence type="ECO:0000256" key="2">
    <source>
        <dbReference type="ARBA" id="ARBA00005695"/>
    </source>
</evidence>
<dbReference type="PROSITE" id="PS01040">
    <property type="entry name" value="SBP_BACTERIAL_5"/>
    <property type="match status" value="1"/>
</dbReference>
<feature type="chain" id="PRO_5038901170" evidence="6">
    <location>
        <begin position="20"/>
        <end position="561"/>
    </location>
</feature>
<evidence type="ECO:0000256" key="3">
    <source>
        <dbReference type="ARBA" id="ARBA00022448"/>
    </source>
</evidence>
<dbReference type="GO" id="GO:0015833">
    <property type="term" value="P:peptide transport"/>
    <property type="evidence" value="ECO:0007669"/>
    <property type="project" value="TreeGrafter"/>
</dbReference>
<organism evidence="8 9">
    <name type="scientific">Anaerobium acetethylicum</name>
    <dbReference type="NCBI Taxonomy" id="1619234"/>
    <lineage>
        <taxon>Bacteria</taxon>
        <taxon>Bacillati</taxon>
        <taxon>Bacillota</taxon>
        <taxon>Clostridia</taxon>
        <taxon>Lachnospirales</taxon>
        <taxon>Lachnospiraceae</taxon>
        <taxon>Anaerobium</taxon>
    </lineage>
</organism>
<evidence type="ECO:0000256" key="1">
    <source>
        <dbReference type="ARBA" id="ARBA00004193"/>
    </source>
</evidence>
<dbReference type="STRING" id="1619234.SAMN05421730_1001346"/>
<dbReference type="GO" id="GO:0043190">
    <property type="term" value="C:ATP-binding cassette (ABC) transporter complex"/>
    <property type="evidence" value="ECO:0007669"/>
    <property type="project" value="InterPro"/>
</dbReference>
<dbReference type="Gene3D" id="3.40.190.10">
    <property type="entry name" value="Periplasmic binding protein-like II"/>
    <property type="match status" value="1"/>
</dbReference>
<reference evidence="8 9" key="1">
    <citation type="submission" date="2016-09" db="EMBL/GenBank/DDBJ databases">
        <authorList>
            <person name="Capua I."/>
            <person name="De Benedictis P."/>
            <person name="Joannis T."/>
            <person name="Lombin L.H."/>
            <person name="Cattoli G."/>
        </authorList>
    </citation>
    <scope>NUCLEOTIDE SEQUENCE [LARGE SCALE GENOMIC DNA]</scope>
    <source>
        <strain evidence="8 9">GluBS11</strain>
    </source>
</reference>
<dbReference type="SUPFAM" id="SSF53850">
    <property type="entry name" value="Periplasmic binding protein-like II"/>
    <property type="match status" value="1"/>
</dbReference>
<dbReference type="PROSITE" id="PS51257">
    <property type="entry name" value="PROKAR_LIPOPROTEIN"/>
    <property type="match status" value="1"/>
</dbReference>
<dbReference type="OrthoDB" id="9801912at2"/>
<evidence type="ECO:0000256" key="4">
    <source>
        <dbReference type="ARBA" id="ARBA00022729"/>
    </source>
</evidence>
<evidence type="ECO:0000259" key="7">
    <source>
        <dbReference type="Pfam" id="PF00496"/>
    </source>
</evidence>
<evidence type="ECO:0000256" key="5">
    <source>
        <dbReference type="SAM" id="MobiDB-lite"/>
    </source>
</evidence>
<keyword evidence="9" id="KW-1185">Reference proteome</keyword>
<evidence type="ECO:0000256" key="6">
    <source>
        <dbReference type="SAM" id="SignalP"/>
    </source>
</evidence>
<accession>A0A1D3TP44</accession>
<comment type="similarity">
    <text evidence="2">Belongs to the bacterial solute-binding protein 5 family.</text>
</comment>
<comment type="subcellular location">
    <subcellularLocation>
        <location evidence="1">Cell membrane</location>
        <topology evidence="1">Lipid-anchor</topology>
    </subcellularLocation>
</comment>
<protein>
    <submittedName>
        <fullName evidence="8">ABC-type transport system, substrate-binding protein</fullName>
    </submittedName>
</protein>
<feature type="region of interest" description="Disordered" evidence="5">
    <location>
        <begin position="24"/>
        <end position="53"/>
    </location>
</feature>
<dbReference type="EMBL" id="FMKA01000001">
    <property type="protein sequence ID" value="SCP95140.1"/>
    <property type="molecule type" value="Genomic_DNA"/>
</dbReference>
<dbReference type="AlphaFoldDB" id="A0A1D3TP44"/>
<dbReference type="PANTHER" id="PTHR30290:SF9">
    <property type="entry name" value="OLIGOPEPTIDE-BINDING PROTEIN APPA"/>
    <property type="match status" value="1"/>
</dbReference>
<feature type="domain" description="Solute-binding protein family 5" evidence="7">
    <location>
        <begin position="94"/>
        <end position="433"/>
    </location>
</feature>
<dbReference type="Proteomes" id="UP000199315">
    <property type="component" value="Unassembled WGS sequence"/>
</dbReference>
<name>A0A1D3TP44_9FIRM</name>
<dbReference type="InterPro" id="IPR039424">
    <property type="entry name" value="SBP_5"/>
</dbReference>
<dbReference type="InterPro" id="IPR023765">
    <property type="entry name" value="SBP_5_CS"/>
</dbReference>
<dbReference type="Pfam" id="PF00496">
    <property type="entry name" value="SBP_bac_5"/>
    <property type="match status" value="1"/>
</dbReference>
<dbReference type="GO" id="GO:0042597">
    <property type="term" value="C:periplasmic space"/>
    <property type="evidence" value="ECO:0007669"/>
    <property type="project" value="UniProtKB-ARBA"/>
</dbReference>
<evidence type="ECO:0000313" key="8">
    <source>
        <dbReference type="EMBL" id="SCP95140.1"/>
    </source>
</evidence>
<dbReference type="GO" id="GO:1904680">
    <property type="term" value="F:peptide transmembrane transporter activity"/>
    <property type="evidence" value="ECO:0007669"/>
    <property type="project" value="TreeGrafter"/>
</dbReference>
<dbReference type="InterPro" id="IPR000914">
    <property type="entry name" value="SBP_5_dom"/>
</dbReference>
<evidence type="ECO:0000313" key="9">
    <source>
        <dbReference type="Proteomes" id="UP000199315"/>
    </source>
</evidence>
<keyword evidence="3" id="KW-0813">Transport</keyword>
<feature type="compositionally biased region" description="Basic and acidic residues" evidence="5">
    <location>
        <begin position="24"/>
        <end position="43"/>
    </location>
</feature>
<dbReference type="RefSeq" id="WP_091229181.1">
    <property type="nucleotide sequence ID" value="NZ_FMKA01000001.1"/>
</dbReference>
<dbReference type="Gene3D" id="3.10.105.10">
    <property type="entry name" value="Dipeptide-binding Protein, Domain 3"/>
    <property type="match status" value="1"/>
</dbReference>
<dbReference type="PANTHER" id="PTHR30290">
    <property type="entry name" value="PERIPLASMIC BINDING COMPONENT OF ABC TRANSPORTER"/>
    <property type="match status" value="1"/>
</dbReference>
<feature type="signal peptide" evidence="6">
    <location>
        <begin position="1"/>
        <end position="19"/>
    </location>
</feature>
<dbReference type="InterPro" id="IPR030678">
    <property type="entry name" value="Peptide/Ni-bd"/>
</dbReference>
<sequence>MKKRILSLLLVGVMVLGLAACSGNKEKEETKEETATEETKEETSGGPQVLYSNGGPTEFFETPWLNPGSYMYNKTLYDRLLMADSSLTALEGEGQMAASYTFTDDGKTLTFVLRDGIKWHDGTDITADDIKWSIEYSLKTTVLNSVFKSTFMAIDGADAYIAGTADSISGIAVDGKTITLTFSKVASDALLAFTQFAPLPKAQFEGVDPLSIQQAKFFQSPVGSGPFKVKEVQMNNYTTLEANADYWGGAANFSIYLNPSAGDSDANFVTNAKAGKLDYAYTKSIADVKALTGVEGINIEQVDVRYTRLLYVNKFKKADGSEAPLANPKVRQAIKYALDMDSILEGIFEGAAISANSLTPNGEWKAEGLNDYAYNVEKAKALLKEAGWDSNTELDVVYYYTDQATVDLMTIIQSYLSEVGIKINFRLVEGDLATILWKAPADPVNGPSAVDWDMCYAANAALSMHEYYDRYQTGYSINSHTPSDPELDKLIAATNTSTDPEVQKEAFFELQKYENETLFEIPLYYQPIFLVTSDKITEGPATIGNPQYNYNWDIQNWKLGE</sequence>
<keyword evidence="4 6" id="KW-0732">Signal</keyword>
<proteinExistence type="inferred from homology"/>
<dbReference type="CDD" id="cd00995">
    <property type="entry name" value="PBP2_NikA_DppA_OppA_like"/>
    <property type="match status" value="1"/>
</dbReference>
<gene>
    <name evidence="8" type="ORF">SAMN05421730_1001346</name>
</gene>
<dbReference type="PIRSF" id="PIRSF002741">
    <property type="entry name" value="MppA"/>
    <property type="match status" value="1"/>
</dbReference>